<dbReference type="GO" id="GO:0005975">
    <property type="term" value="P:carbohydrate metabolic process"/>
    <property type="evidence" value="ECO:0007669"/>
    <property type="project" value="InterPro"/>
</dbReference>
<evidence type="ECO:0000256" key="1">
    <source>
        <dbReference type="ARBA" id="ARBA00008754"/>
    </source>
</evidence>
<accession>A0AAW3TLH9</accession>
<dbReference type="Proteomes" id="UP000528945">
    <property type="component" value="Unassembled WGS sequence"/>
</dbReference>
<evidence type="ECO:0000313" key="6">
    <source>
        <dbReference type="Proteomes" id="UP000528945"/>
    </source>
</evidence>
<dbReference type="InterPro" id="IPR036569">
    <property type="entry name" value="RpiB_LacA_LacB_sf"/>
</dbReference>
<dbReference type="Gene3D" id="3.40.1400.10">
    <property type="entry name" value="Sugar-phosphate isomerase, RpiB/LacA/LacB"/>
    <property type="match status" value="1"/>
</dbReference>
<evidence type="ECO:0000256" key="2">
    <source>
        <dbReference type="ARBA" id="ARBA00023235"/>
    </source>
</evidence>
<dbReference type="InterPro" id="IPR004785">
    <property type="entry name" value="RpiB"/>
</dbReference>
<dbReference type="Pfam" id="PF02502">
    <property type="entry name" value="LacAB_rpiB"/>
    <property type="match status" value="1"/>
</dbReference>
<comment type="similarity">
    <text evidence="1">Belongs to the LacAB/RpiB family.</text>
</comment>
<dbReference type="NCBIfam" id="TIGR00689">
    <property type="entry name" value="rpiB_lacA_lacB"/>
    <property type="match status" value="1"/>
</dbReference>
<reference evidence="5 6" key="1">
    <citation type="submission" date="2020-08" db="EMBL/GenBank/DDBJ databases">
        <title>Genomic Encyclopedia of Type Strains, Phase IV (KMG-IV): sequencing the most valuable type-strain genomes for metagenomic binning, comparative biology and taxonomic classification.</title>
        <authorList>
            <person name="Goeker M."/>
        </authorList>
    </citation>
    <scope>NUCLEOTIDE SEQUENCE [LARGE SCALE GENOMIC DNA]</scope>
    <source>
        <strain evidence="5 6">DSM 15581</strain>
    </source>
</reference>
<feature type="binding site" evidence="4">
    <location>
        <begin position="30"/>
        <end position="31"/>
    </location>
    <ligand>
        <name>D-ribulose 5-phosphate</name>
        <dbReference type="ChEBI" id="CHEBI:58121"/>
    </ligand>
</feature>
<feature type="binding site" evidence="4">
    <location>
        <position position="121"/>
    </location>
    <ligand>
        <name>D-ribulose 5-phosphate</name>
        <dbReference type="ChEBI" id="CHEBI:58121"/>
    </ligand>
</feature>
<proteinExistence type="inferred from homology"/>
<evidence type="ECO:0000256" key="3">
    <source>
        <dbReference type="PIRSR" id="PIRSR005384-1"/>
    </source>
</evidence>
<keyword evidence="2 5" id="KW-0413">Isomerase</keyword>
<feature type="binding site" evidence="4">
    <location>
        <position position="154"/>
    </location>
    <ligand>
        <name>D-ribulose 5-phosphate</name>
        <dbReference type="ChEBI" id="CHEBI:58121"/>
    </ligand>
</feature>
<dbReference type="PIRSF" id="PIRSF005384">
    <property type="entry name" value="RpiB_LacA_B"/>
    <property type="match status" value="1"/>
</dbReference>
<evidence type="ECO:0000256" key="4">
    <source>
        <dbReference type="PIRSR" id="PIRSR005384-2"/>
    </source>
</evidence>
<feature type="binding site" evidence="4">
    <location>
        <position position="131"/>
    </location>
    <ligand>
        <name>D-ribulose 5-phosphate</name>
        <dbReference type="ChEBI" id="CHEBI:58121"/>
    </ligand>
</feature>
<dbReference type="NCBIfam" id="TIGR01120">
    <property type="entry name" value="rpiB"/>
    <property type="match status" value="1"/>
</dbReference>
<name>A0AAW3TLH9_9SPHN</name>
<protein>
    <submittedName>
        <fullName evidence="5">Ribose 5-phosphate isomerase B</fullName>
        <ecNumber evidence="5">5.3.1.6</ecNumber>
    </submittedName>
</protein>
<dbReference type="EC" id="5.3.1.6" evidence="5"/>
<feature type="binding site" evidence="4">
    <location>
        <begin position="88"/>
        <end position="92"/>
    </location>
    <ligand>
        <name>D-ribulose 5-phosphate</name>
        <dbReference type="ChEBI" id="CHEBI:58121"/>
    </ligand>
</feature>
<organism evidence="5 6">
    <name type="scientific">Sphingomonas aquatilis</name>
    <dbReference type="NCBI Taxonomy" id="93063"/>
    <lineage>
        <taxon>Bacteria</taxon>
        <taxon>Pseudomonadati</taxon>
        <taxon>Pseudomonadota</taxon>
        <taxon>Alphaproteobacteria</taxon>
        <taxon>Sphingomonadales</taxon>
        <taxon>Sphingomonadaceae</taxon>
        <taxon>Sphingomonas</taxon>
    </lineage>
</organism>
<keyword evidence="6" id="KW-1185">Reference proteome</keyword>
<dbReference type="SUPFAM" id="SSF89623">
    <property type="entry name" value="Ribose/Galactose isomerase RpiB/AlsB"/>
    <property type="match status" value="1"/>
</dbReference>
<dbReference type="GO" id="GO:0004751">
    <property type="term" value="F:ribose-5-phosphate isomerase activity"/>
    <property type="evidence" value="ECO:0007669"/>
    <property type="project" value="UniProtKB-EC"/>
</dbReference>
<feature type="binding site" evidence="4">
    <location>
        <position position="158"/>
    </location>
    <ligand>
        <name>D-ribulose 5-phosphate</name>
        <dbReference type="ChEBI" id="CHEBI:58121"/>
    </ligand>
</feature>
<dbReference type="PANTHER" id="PTHR30345">
    <property type="entry name" value="RIBOSE-5-PHOSPHATE ISOMERASE B"/>
    <property type="match status" value="1"/>
</dbReference>
<sequence>MRDGGAKAPRIASSSQPGRRFALRIAFASDHAAVALKALLVAHAATLGHEVVDLGPETDARVDYPDYGYKLADAVARGEAAFGVALCGSGIGISIAVNRNPACRCALVTEPLAASLARNHNDANVIAMGARLIGPDLAKACLEAFLAAPFEGGRHQARVDKLSQKD</sequence>
<dbReference type="EMBL" id="JACIDB010000001">
    <property type="protein sequence ID" value="MBB3873873.1"/>
    <property type="molecule type" value="Genomic_DNA"/>
</dbReference>
<feature type="active site" description="Proton acceptor" evidence="3">
    <location>
        <position position="87"/>
    </location>
</feature>
<evidence type="ECO:0000313" key="5">
    <source>
        <dbReference type="EMBL" id="MBB3873873.1"/>
    </source>
</evidence>
<dbReference type="InterPro" id="IPR003500">
    <property type="entry name" value="RpiB_LacA_LacB"/>
</dbReference>
<comment type="caution">
    <text evidence="5">The sequence shown here is derived from an EMBL/GenBank/DDBJ whole genome shotgun (WGS) entry which is preliminary data.</text>
</comment>
<feature type="active site" description="Proton donor" evidence="3">
    <location>
        <position position="120"/>
    </location>
</feature>
<dbReference type="NCBIfam" id="NF004051">
    <property type="entry name" value="PRK05571.1"/>
    <property type="match status" value="1"/>
</dbReference>
<gene>
    <name evidence="5" type="ORF">GGR47_000089</name>
</gene>
<dbReference type="PANTHER" id="PTHR30345:SF0">
    <property type="entry name" value="DNA DAMAGE-REPAIR_TOLERATION PROTEIN DRT102"/>
    <property type="match status" value="1"/>
</dbReference>
<dbReference type="AlphaFoldDB" id="A0AAW3TLH9"/>